<dbReference type="OrthoDB" id="3232711at2759"/>
<evidence type="ECO:0000256" key="1">
    <source>
        <dbReference type="SAM" id="MobiDB-lite"/>
    </source>
</evidence>
<dbReference type="RefSeq" id="XP_037221179.1">
    <property type="nucleotide sequence ID" value="XM_037363258.1"/>
</dbReference>
<organism evidence="2 3">
    <name type="scientific">Mycena indigotica</name>
    <dbReference type="NCBI Taxonomy" id="2126181"/>
    <lineage>
        <taxon>Eukaryota</taxon>
        <taxon>Fungi</taxon>
        <taxon>Dikarya</taxon>
        <taxon>Basidiomycota</taxon>
        <taxon>Agaricomycotina</taxon>
        <taxon>Agaricomycetes</taxon>
        <taxon>Agaricomycetidae</taxon>
        <taxon>Agaricales</taxon>
        <taxon>Marasmiineae</taxon>
        <taxon>Mycenaceae</taxon>
        <taxon>Mycena</taxon>
    </lineage>
</organism>
<gene>
    <name evidence="2" type="ORF">MIND_00652900</name>
</gene>
<protein>
    <submittedName>
        <fullName evidence="2">Uncharacterized protein</fullName>
    </submittedName>
</protein>
<sequence length="124" mass="14079">MGEWREEVMILGAEWDRLPLSFGAEEALWAKRGVEVDVSKLGGPQAEGLVAYAAKHADMYRNLARRAEIIRTRPKLARGHRAEREINHVYVDVDEAEEGRRADGLVEDDDMDEQGNDSDEENEE</sequence>
<dbReference type="GeneID" id="59345774"/>
<evidence type="ECO:0000313" key="3">
    <source>
        <dbReference type="Proteomes" id="UP000636479"/>
    </source>
</evidence>
<accession>A0A8H6SSQ6</accession>
<reference evidence="2" key="1">
    <citation type="submission" date="2020-05" db="EMBL/GenBank/DDBJ databases">
        <title>Mycena genomes resolve the evolution of fungal bioluminescence.</title>
        <authorList>
            <person name="Tsai I.J."/>
        </authorList>
    </citation>
    <scope>NUCLEOTIDE SEQUENCE</scope>
    <source>
        <strain evidence="2">171206Taipei</strain>
    </source>
</reference>
<dbReference type="EMBL" id="JACAZF010000005">
    <property type="protein sequence ID" value="KAF7304207.1"/>
    <property type="molecule type" value="Genomic_DNA"/>
</dbReference>
<feature type="region of interest" description="Disordered" evidence="1">
    <location>
        <begin position="97"/>
        <end position="124"/>
    </location>
</feature>
<dbReference type="AlphaFoldDB" id="A0A8H6SSQ6"/>
<evidence type="ECO:0000313" key="2">
    <source>
        <dbReference type="EMBL" id="KAF7304207.1"/>
    </source>
</evidence>
<keyword evidence="3" id="KW-1185">Reference proteome</keyword>
<dbReference type="Proteomes" id="UP000636479">
    <property type="component" value="Unassembled WGS sequence"/>
</dbReference>
<proteinExistence type="predicted"/>
<comment type="caution">
    <text evidence="2">The sequence shown here is derived from an EMBL/GenBank/DDBJ whole genome shotgun (WGS) entry which is preliminary data.</text>
</comment>
<name>A0A8H6SSQ6_9AGAR</name>
<feature type="compositionally biased region" description="Acidic residues" evidence="1">
    <location>
        <begin position="105"/>
        <end position="124"/>
    </location>
</feature>